<accession>A0A5Q2THW4</accession>
<dbReference type="PROSITE" id="PS00041">
    <property type="entry name" value="HTH_ARAC_FAMILY_1"/>
    <property type="match status" value="1"/>
</dbReference>
<keyword evidence="1" id="KW-0805">Transcription regulation</keyword>
<evidence type="ECO:0000256" key="3">
    <source>
        <dbReference type="ARBA" id="ARBA00023163"/>
    </source>
</evidence>
<dbReference type="InterPro" id="IPR009057">
    <property type="entry name" value="Homeodomain-like_sf"/>
</dbReference>
<keyword evidence="3" id="KW-0804">Transcription</keyword>
<dbReference type="SUPFAM" id="SSF46689">
    <property type="entry name" value="Homeodomain-like"/>
    <property type="match status" value="2"/>
</dbReference>
<dbReference type="InterPro" id="IPR018060">
    <property type="entry name" value="HTH_AraC"/>
</dbReference>
<protein>
    <submittedName>
        <fullName evidence="5">AraC family transcriptional regulator</fullName>
    </submittedName>
</protein>
<sequence length="238" mass="27675">MCKGIGGQQCTVQTGNLFIFNKNVSHQEFIDRNRSFKALFLGFCSLQIKGLPDNHLIDEKEKPILQLEEEVSDFQHLILQIIHEIQSDLPESNIITNGLLSALIGRLIQQFHHQPNSVNKRKYSSSKNSILTVKKLIEQRYKENWTLDRLAKKVYLSPHHLCRQFKQKTGWSPGQYLIYRRMEVAKYLLSSTNYTMEQIASQIGYKSDTHFHQVFKKNTGITPGHFRVLKRGYIPSKE</sequence>
<organism evidence="5 6">
    <name type="scientific">Gracilibacillus salitolerans</name>
    <dbReference type="NCBI Taxonomy" id="2663022"/>
    <lineage>
        <taxon>Bacteria</taxon>
        <taxon>Bacillati</taxon>
        <taxon>Bacillota</taxon>
        <taxon>Bacilli</taxon>
        <taxon>Bacillales</taxon>
        <taxon>Bacillaceae</taxon>
        <taxon>Gracilibacillus</taxon>
    </lineage>
</organism>
<feature type="domain" description="HTH araC/xylS-type" evidence="4">
    <location>
        <begin position="131"/>
        <end position="229"/>
    </location>
</feature>
<dbReference type="PRINTS" id="PR00032">
    <property type="entry name" value="HTHARAC"/>
</dbReference>
<name>A0A5Q2THW4_9BACI</name>
<evidence type="ECO:0000313" key="6">
    <source>
        <dbReference type="Proteomes" id="UP000339690"/>
    </source>
</evidence>
<dbReference type="PROSITE" id="PS01124">
    <property type="entry name" value="HTH_ARAC_FAMILY_2"/>
    <property type="match status" value="1"/>
</dbReference>
<evidence type="ECO:0000256" key="2">
    <source>
        <dbReference type="ARBA" id="ARBA00023125"/>
    </source>
</evidence>
<dbReference type="Proteomes" id="UP000339690">
    <property type="component" value="Chromosome"/>
</dbReference>
<dbReference type="RefSeq" id="WP_153790651.1">
    <property type="nucleotide sequence ID" value="NZ_CP045915.1"/>
</dbReference>
<gene>
    <name evidence="5" type="ORF">GI584_06250</name>
</gene>
<dbReference type="PANTHER" id="PTHR43280:SF11">
    <property type="entry name" value="RCS-SPECIFIC HTH-TYPE TRANSCRIPTIONAL ACTIVATOR RCLR"/>
    <property type="match status" value="1"/>
</dbReference>
<dbReference type="InterPro" id="IPR020449">
    <property type="entry name" value="Tscrpt_reg_AraC-type_HTH"/>
</dbReference>
<proteinExistence type="predicted"/>
<dbReference type="KEGG" id="grc:GI584_06250"/>
<evidence type="ECO:0000259" key="4">
    <source>
        <dbReference type="PROSITE" id="PS01124"/>
    </source>
</evidence>
<dbReference type="Gene3D" id="1.10.10.60">
    <property type="entry name" value="Homeodomain-like"/>
    <property type="match status" value="2"/>
</dbReference>
<dbReference type="InterPro" id="IPR018062">
    <property type="entry name" value="HTH_AraC-typ_CS"/>
</dbReference>
<dbReference type="EMBL" id="CP045915">
    <property type="protein sequence ID" value="QGH33642.1"/>
    <property type="molecule type" value="Genomic_DNA"/>
</dbReference>
<dbReference type="Pfam" id="PF12833">
    <property type="entry name" value="HTH_18"/>
    <property type="match status" value="1"/>
</dbReference>
<evidence type="ECO:0000313" key="5">
    <source>
        <dbReference type="EMBL" id="QGH33642.1"/>
    </source>
</evidence>
<keyword evidence="2" id="KW-0238">DNA-binding</keyword>
<dbReference type="InterPro" id="IPR037923">
    <property type="entry name" value="HTH-like"/>
</dbReference>
<dbReference type="SUPFAM" id="SSF51215">
    <property type="entry name" value="Regulatory protein AraC"/>
    <property type="match status" value="1"/>
</dbReference>
<keyword evidence="6" id="KW-1185">Reference proteome</keyword>
<dbReference type="SMART" id="SM00342">
    <property type="entry name" value="HTH_ARAC"/>
    <property type="match status" value="1"/>
</dbReference>
<evidence type="ECO:0000256" key="1">
    <source>
        <dbReference type="ARBA" id="ARBA00023015"/>
    </source>
</evidence>
<dbReference type="GO" id="GO:0043565">
    <property type="term" value="F:sequence-specific DNA binding"/>
    <property type="evidence" value="ECO:0007669"/>
    <property type="project" value="InterPro"/>
</dbReference>
<dbReference type="AlphaFoldDB" id="A0A5Q2THW4"/>
<dbReference type="GO" id="GO:0003700">
    <property type="term" value="F:DNA-binding transcription factor activity"/>
    <property type="evidence" value="ECO:0007669"/>
    <property type="project" value="InterPro"/>
</dbReference>
<reference evidence="5 6" key="1">
    <citation type="submission" date="2019-11" db="EMBL/GenBank/DDBJ databases">
        <title>Gracilibacillus salitolerans sp. nov., a moderate halophile isolated from a saline soil in northwest China.</title>
        <authorList>
            <person name="Gan L."/>
        </authorList>
    </citation>
    <scope>NUCLEOTIDE SEQUENCE [LARGE SCALE GENOMIC DNA]</scope>
    <source>
        <strain evidence="5 6">SCU50</strain>
    </source>
</reference>
<dbReference type="PANTHER" id="PTHR43280">
    <property type="entry name" value="ARAC-FAMILY TRANSCRIPTIONAL REGULATOR"/>
    <property type="match status" value="1"/>
</dbReference>